<dbReference type="Proteomes" id="UP000245657">
    <property type="component" value="Unassembled WGS sequence"/>
</dbReference>
<gene>
    <name evidence="4" type="ORF">DK846_14460</name>
</gene>
<dbReference type="InterPro" id="IPR001789">
    <property type="entry name" value="Sig_transdc_resp-reg_receiver"/>
</dbReference>
<dbReference type="GO" id="GO:0000160">
    <property type="term" value="P:phosphorelay signal transduction system"/>
    <property type="evidence" value="ECO:0007669"/>
    <property type="project" value="InterPro"/>
</dbReference>
<dbReference type="SUPFAM" id="SSF52172">
    <property type="entry name" value="CheY-like"/>
    <property type="match status" value="1"/>
</dbReference>
<organism evidence="4 5">
    <name type="scientific">Methanospirillum lacunae</name>
    <dbReference type="NCBI Taxonomy" id="668570"/>
    <lineage>
        <taxon>Archaea</taxon>
        <taxon>Methanobacteriati</taxon>
        <taxon>Methanobacteriota</taxon>
        <taxon>Stenosarchaea group</taxon>
        <taxon>Methanomicrobia</taxon>
        <taxon>Methanomicrobiales</taxon>
        <taxon>Methanospirillaceae</taxon>
        <taxon>Methanospirillum</taxon>
    </lineage>
</organism>
<dbReference type="Gene3D" id="3.40.50.2300">
    <property type="match status" value="1"/>
</dbReference>
<dbReference type="SMART" id="SM00448">
    <property type="entry name" value="REC"/>
    <property type="match status" value="1"/>
</dbReference>
<dbReference type="InterPro" id="IPR011006">
    <property type="entry name" value="CheY-like_superfamily"/>
</dbReference>
<feature type="modified residue" description="4-aspartylphosphate" evidence="2">
    <location>
        <position position="71"/>
    </location>
</feature>
<evidence type="ECO:0000313" key="4">
    <source>
        <dbReference type="EMBL" id="PWR70591.1"/>
    </source>
</evidence>
<keyword evidence="1 2" id="KW-0597">Phosphoprotein</keyword>
<dbReference type="AlphaFoldDB" id="A0A2V2N505"/>
<dbReference type="PROSITE" id="PS50110">
    <property type="entry name" value="RESPONSE_REGULATORY"/>
    <property type="match status" value="1"/>
</dbReference>
<evidence type="ECO:0000256" key="1">
    <source>
        <dbReference type="ARBA" id="ARBA00022553"/>
    </source>
</evidence>
<dbReference type="Pfam" id="PF00072">
    <property type="entry name" value="Response_reg"/>
    <property type="match status" value="1"/>
</dbReference>
<dbReference type="RefSeq" id="WP_109969701.1">
    <property type="nucleotide sequence ID" value="NZ_CP176093.1"/>
</dbReference>
<keyword evidence="5" id="KW-1185">Reference proteome</keyword>
<accession>A0A2V2N505</accession>
<dbReference type="GeneID" id="97547683"/>
<dbReference type="EMBL" id="QGMY01000011">
    <property type="protein sequence ID" value="PWR70591.1"/>
    <property type="molecule type" value="Genomic_DNA"/>
</dbReference>
<dbReference type="InterPro" id="IPR050595">
    <property type="entry name" value="Bact_response_regulator"/>
</dbReference>
<proteinExistence type="predicted"/>
<reference evidence="4 5" key="1">
    <citation type="submission" date="2018-05" db="EMBL/GenBank/DDBJ databases">
        <title>Draft genome of Methanospirillum lacunae Ki8-1.</title>
        <authorList>
            <person name="Dueholm M.S."/>
            <person name="Nielsen P.H."/>
            <person name="Bakmann L.F."/>
            <person name="Otzen D.E."/>
        </authorList>
    </citation>
    <scope>NUCLEOTIDE SEQUENCE [LARGE SCALE GENOMIC DNA]</scope>
    <source>
        <strain evidence="4 5">Ki8-1</strain>
    </source>
</reference>
<dbReference type="PANTHER" id="PTHR44591:SF3">
    <property type="entry name" value="RESPONSE REGULATORY DOMAIN-CONTAINING PROTEIN"/>
    <property type="match status" value="1"/>
</dbReference>
<feature type="domain" description="Response regulatory" evidence="3">
    <location>
        <begin position="21"/>
        <end position="135"/>
    </location>
</feature>
<evidence type="ECO:0000259" key="3">
    <source>
        <dbReference type="PROSITE" id="PS50110"/>
    </source>
</evidence>
<dbReference type="PANTHER" id="PTHR44591">
    <property type="entry name" value="STRESS RESPONSE REGULATOR PROTEIN 1"/>
    <property type="match status" value="1"/>
</dbReference>
<sequence>MTPFIGGKCTPGIGDVGRITRVLYVDDDISFLEIVKVILEKDGEFSITVSTEGEEALNILERGEFDIVLSDCKMVRMDGATLREKVRMMFPSMPFIFLTGREKKEGISGMLDSNTWYLQKGGDPAVQFVRLADLIRICTRTQSQGCKSHH</sequence>
<dbReference type="OrthoDB" id="8127at2157"/>
<evidence type="ECO:0000313" key="5">
    <source>
        <dbReference type="Proteomes" id="UP000245657"/>
    </source>
</evidence>
<comment type="caution">
    <text evidence="4">The sequence shown here is derived from an EMBL/GenBank/DDBJ whole genome shotgun (WGS) entry which is preliminary data.</text>
</comment>
<evidence type="ECO:0000256" key="2">
    <source>
        <dbReference type="PROSITE-ProRule" id="PRU00169"/>
    </source>
</evidence>
<name>A0A2V2N505_9EURY</name>
<protein>
    <recommendedName>
        <fullName evidence="3">Response regulatory domain-containing protein</fullName>
    </recommendedName>
</protein>
<dbReference type="CDD" id="cd00156">
    <property type="entry name" value="REC"/>
    <property type="match status" value="1"/>
</dbReference>